<dbReference type="Gene3D" id="1.50.10.100">
    <property type="entry name" value="Chondroitin AC/alginate lyase"/>
    <property type="match status" value="1"/>
</dbReference>
<evidence type="ECO:0000256" key="2">
    <source>
        <dbReference type="ARBA" id="ARBA00022729"/>
    </source>
</evidence>
<evidence type="ECO:0000259" key="5">
    <source>
        <dbReference type="Pfam" id="PF07940"/>
    </source>
</evidence>
<protein>
    <submittedName>
        <fullName evidence="7">Alginate lyase family protein</fullName>
    </submittedName>
</protein>
<keyword evidence="2" id="KW-0732">Signal</keyword>
<evidence type="ECO:0000313" key="8">
    <source>
        <dbReference type="Proteomes" id="UP000664857"/>
    </source>
</evidence>
<keyword evidence="4 7" id="KW-0456">Lyase</keyword>
<sequence length="642" mass="75406">MTIATFIKKNEPNSELALKNSDYLMENNFLFTHPYDMEPCHEIVSFPKKIDWLHIPFGDEEWCFMLNRQEYLLDLCISYQGTLDKKYLLKGKELILDWISGNQQPKDWRTIDTGIRLVYWKIMLDELLKESILTTSELRLIEKSVVNQLYYLDKEYIEKYDLSNWGILISSGFFMIQLVFKNCVPISMNQKMLLRLENQLKLQIQPSGNHWEQSPLYFMEVLRSLVFLDVSKAIPDEKIQQQLEQKILLMYHYMPHFVTPEGTTILQGDTDCMIVDDMAQTIGILYNRPIPPLFTKRVSVDYATLLLSHETITYNEWKQGITRLTDKQFIKKMIDSYTGNIYYHSDWSDASDYFHLYNGSLGSGHGHLSLNHIDISMKGRNVFVDSGRFTYVESSIRKELKKSTHHNTLIANKQPFGKVKDSWSYDDVPTSMGVQHAETKDFVVSRSVYLDRQEGCIFKIYRTIMYFKRERDFLIIDQVIDLLGSSLNEMNRHFHLQPNCKVTKDANKLKIQQERTDIVTAYFSEATVDILETNYSRVYNQLESSKKIVTTSDKPHHFLYLTQKNDMTINKCAIRKSDGTSWDEDRCFGIEIKRKEITYLIHSAIEDTYKGHKLYFLNDLPVYGQLSSYKIDSQETTYERIL</sequence>
<proteinExistence type="predicted"/>
<comment type="caution">
    <text evidence="7">The sequence shown here is derived from an EMBL/GenBank/DDBJ whole genome shotgun (WGS) entry which is preliminary data.</text>
</comment>
<keyword evidence="3" id="KW-0574">Periplasm</keyword>
<evidence type="ECO:0000313" key="7">
    <source>
        <dbReference type="EMBL" id="MBO0477762.1"/>
    </source>
</evidence>
<evidence type="ECO:0000256" key="1">
    <source>
        <dbReference type="ARBA" id="ARBA00004418"/>
    </source>
</evidence>
<evidence type="ECO:0000256" key="3">
    <source>
        <dbReference type="ARBA" id="ARBA00022764"/>
    </source>
</evidence>
<dbReference type="InterPro" id="IPR008929">
    <property type="entry name" value="Chondroitin_lyas"/>
</dbReference>
<dbReference type="PANTHER" id="PTHR39210:SF1">
    <property type="entry name" value="HEPARIN-SULFATE LYASE"/>
    <property type="match status" value="1"/>
</dbReference>
<dbReference type="Gene3D" id="2.70.98.70">
    <property type="match status" value="1"/>
</dbReference>
<reference evidence="7 8" key="1">
    <citation type="submission" date="2021-03" db="EMBL/GenBank/DDBJ databases">
        <title>Enterococcal diversity collection.</title>
        <authorList>
            <person name="Gilmore M.S."/>
            <person name="Schwartzman J."/>
            <person name="Van Tyne D."/>
            <person name="Martin M."/>
            <person name="Earl A.M."/>
            <person name="Manson A.L."/>
            <person name="Straub T."/>
            <person name="Salamzade R."/>
            <person name="Saavedra J."/>
            <person name="Lebreton F."/>
            <person name="Prichula J."/>
            <person name="Schaufler K."/>
            <person name="Gaca A."/>
            <person name="Sgardioli B."/>
            <person name="Wagenaar J."/>
            <person name="Strong T."/>
        </authorList>
    </citation>
    <scope>NUCLEOTIDE SEQUENCE [LARGE SCALE GENOMIC DNA]</scope>
    <source>
        <strain evidence="7 8">DIV0080</strain>
    </source>
</reference>
<feature type="domain" description="Heparinase II/III-like C-terminal" evidence="5">
    <location>
        <begin position="359"/>
        <end position="554"/>
    </location>
</feature>
<dbReference type="RefSeq" id="WP_206968037.1">
    <property type="nucleotide sequence ID" value="NZ_JAFLVX010000035.1"/>
</dbReference>
<feature type="domain" description="Heparin-sulfate lyase N-terminal" evidence="6">
    <location>
        <begin position="18"/>
        <end position="263"/>
    </location>
</feature>
<accession>A0ABS3HVJ0</accession>
<comment type="subcellular location">
    <subcellularLocation>
        <location evidence="1">Periplasm</location>
    </subcellularLocation>
</comment>
<dbReference type="PANTHER" id="PTHR39210">
    <property type="entry name" value="HEPARIN-SULFATE LYASE"/>
    <property type="match status" value="1"/>
</dbReference>
<dbReference type="Proteomes" id="UP000664857">
    <property type="component" value="Unassembled WGS sequence"/>
</dbReference>
<dbReference type="SUPFAM" id="SSF48230">
    <property type="entry name" value="Chondroitin AC/alginate lyase"/>
    <property type="match status" value="1"/>
</dbReference>
<evidence type="ECO:0000256" key="4">
    <source>
        <dbReference type="ARBA" id="ARBA00023239"/>
    </source>
</evidence>
<gene>
    <name evidence="7" type="ORF">DOK76_11815</name>
</gene>
<dbReference type="Pfam" id="PF07940">
    <property type="entry name" value="Hepar_II_III_C"/>
    <property type="match status" value="1"/>
</dbReference>
<evidence type="ECO:0000259" key="6">
    <source>
        <dbReference type="Pfam" id="PF16889"/>
    </source>
</evidence>
<dbReference type="EMBL" id="JAFLVX010000035">
    <property type="protein sequence ID" value="MBO0477762.1"/>
    <property type="molecule type" value="Genomic_DNA"/>
</dbReference>
<dbReference type="InterPro" id="IPR031680">
    <property type="entry name" value="Hepar_II_III_N"/>
</dbReference>
<dbReference type="GO" id="GO:0016829">
    <property type="term" value="F:lyase activity"/>
    <property type="evidence" value="ECO:0007669"/>
    <property type="project" value="UniProtKB-KW"/>
</dbReference>
<organism evidence="7 8">
    <name type="scientific">Candidatus Vagococcus giribetii</name>
    <dbReference type="NCBI Taxonomy" id="2230876"/>
    <lineage>
        <taxon>Bacteria</taxon>
        <taxon>Bacillati</taxon>
        <taxon>Bacillota</taxon>
        <taxon>Bacilli</taxon>
        <taxon>Lactobacillales</taxon>
        <taxon>Enterococcaceae</taxon>
        <taxon>Vagococcus</taxon>
    </lineage>
</organism>
<dbReference type="Pfam" id="PF16889">
    <property type="entry name" value="Hepar_II_III_N"/>
    <property type="match status" value="1"/>
</dbReference>
<dbReference type="InterPro" id="IPR012480">
    <property type="entry name" value="Hepar_II_III_C"/>
</dbReference>
<keyword evidence="8" id="KW-1185">Reference proteome</keyword>
<name>A0ABS3HVJ0_9ENTE</name>